<evidence type="ECO:0000256" key="2">
    <source>
        <dbReference type="ARBA" id="ARBA00022729"/>
    </source>
</evidence>
<proteinExistence type="predicted"/>
<evidence type="ECO:0000313" key="5">
    <source>
        <dbReference type="EMBL" id="MDM5264338.1"/>
    </source>
</evidence>
<dbReference type="Gene3D" id="2.60.450.10">
    <property type="entry name" value="Lipopolysaccharide (LPS) transport protein A like domain"/>
    <property type="match status" value="1"/>
</dbReference>
<dbReference type="InterPro" id="IPR052037">
    <property type="entry name" value="LPS_export_LptA"/>
</dbReference>
<dbReference type="Proteomes" id="UP001169066">
    <property type="component" value="Unassembled WGS sequence"/>
</dbReference>
<keyword evidence="2" id="KW-0732">Signal</keyword>
<reference evidence="5" key="1">
    <citation type="submission" date="2023-01" db="EMBL/GenBank/DDBJ databases">
        <title>Sulfurovum sp. XTW-4 genome assembly.</title>
        <authorList>
            <person name="Wang J."/>
        </authorList>
    </citation>
    <scope>NUCLEOTIDE SEQUENCE</scope>
    <source>
        <strain evidence="5">XTW-4</strain>
    </source>
</reference>
<protein>
    <submittedName>
        <fullName evidence="5">Lipopolysaccharide transport periplasmic protein LptA</fullName>
    </submittedName>
</protein>
<evidence type="ECO:0000313" key="6">
    <source>
        <dbReference type="Proteomes" id="UP001169066"/>
    </source>
</evidence>
<organism evidence="5 6">
    <name type="scientific">Sulfurovum xiamenensis</name>
    <dbReference type="NCBI Taxonomy" id="3019066"/>
    <lineage>
        <taxon>Bacteria</taxon>
        <taxon>Pseudomonadati</taxon>
        <taxon>Campylobacterota</taxon>
        <taxon>Epsilonproteobacteria</taxon>
        <taxon>Campylobacterales</taxon>
        <taxon>Sulfurovaceae</taxon>
        <taxon>Sulfurovum</taxon>
    </lineage>
</organism>
<comment type="caution">
    <text evidence="5">The sequence shown here is derived from an EMBL/GenBank/DDBJ whole genome shotgun (WGS) entry which is preliminary data.</text>
</comment>
<evidence type="ECO:0000259" key="4">
    <source>
        <dbReference type="Pfam" id="PF03968"/>
    </source>
</evidence>
<dbReference type="RefSeq" id="WP_289402237.1">
    <property type="nucleotide sequence ID" value="NZ_JAQIBC010000007.1"/>
</dbReference>
<dbReference type="NCBIfam" id="TIGR03002">
    <property type="entry name" value="outer_YhbN_LptA"/>
    <property type="match status" value="1"/>
</dbReference>
<keyword evidence="6" id="KW-1185">Reference proteome</keyword>
<dbReference type="PANTHER" id="PTHR36504:SF1">
    <property type="entry name" value="LIPOPOLYSACCHARIDE EXPORT SYSTEM PROTEIN LPTA"/>
    <property type="match status" value="1"/>
</dbReference>
<keyword evidence="1" id="KW-0813">Transport</keyword>
<evidence type="ECO:0000256" key="3">
    <source>
        <dbReference type="ARBA" id="ARBA00022764"/>
    </source>
</evidence>
<keyword evidence="3" id="KW-0574">Periplasm</keyword>
<dbReference type="InterPro" id="IPR014340">
    <property type="entry name" value="LptA"/>
</dbReference>
<feature type="domain" description="Organic solvent tolerance-like N-terminal" evidence="4">
    <location>
        <begin position="22"/>
        <end position="132"/>
    </location>
</feature>
<dbReference type="PANTHER" id="PTHR36504">
    <property type="entry name" value="LIPOPOLYSACCHARIDE EXPORT SYSTEM PROTEIN LPTA"/>
    <property type="match status" value="1"/>
</dbReference>
<sequence length="153" mass="17590">MHFVKIILLVMLTQTLFAERVEITSTSMEAEELKKEVHFIGNAKIKKGDDWLHADRVIVYFDDNNETKKYEAMGSVKFEFKKDEKHFKGSADKVEYNTVQSLYVLIGKAILDDLVKKSHLNGDKIILDMSTGSVDVKGNRKKPAKFIFDMKDE</sequence>
<name>A0ABT7QTE7_9BACT</name>
<accession>A0ABT7QTE7</accession>
<gene>
    <name evidence="5" type="primary">lptA</name>
    <name evidence="5" type="ORF">PF327_09040</name>
</gene>
<dbReference type="EMBL" id="JAQIBC010000007">
    <property type="protein sequence ID" value="MDM5264338.1"/>
    <property type="molecule type" value="Genomic_DNA"/>
</dbReference>
<dbReference type="Pfam" id="PF03968">
    <property type="entry name" value="LptD_N"/>
    <property type="match status" value="1"/>
</dbReference>
<dbReference type="InterPro" id="IPR005653">
    <property type="entry name" value="OstA-like_N"/>
</dbReference>
<evidence type="ECO:0000256" key="1">
    <source>
        <dbReference type="ARBA" id="ARBA00022448"/>
    </source>
</evidence>